<keyword evidence="3" id="KW-0732">Signal</keyword>
<sequence>MSTPKAMALALLLMFSSSVGAQQPAPAIEAFTSHGAKIGVRVFHPSLDSDKPRSALVLFHGGGWNEGEAGWMDAIATQYADLGMVAISVDYRLSRDGITPFDAVADARNAIRWVRREAARLGIDPNKVAALGTSAGAHLAASAAIFDEPWGSDISSVPNALVLRSPAVSVATSTWFQKLSGGVSQAAALSPVLHVRAGLPPMILLQGEEDNVTPASGARQFCQRMQARGNTCELKVYPGVGHLFTRNLASQEFPNYDAIDKGVSKDASDAGIAFLRERGFIVDADAP</sequence>
<protein>
    <submittedName>
        <fullName evidence="6">Acetyl esterase/lipase</fullName>
    </submittedName>
</protein>
<feature type="domain" description="BD-FAE-like" evidence="5">
    <location>
        <begin position="50"/>
        <end position="146"/>
    </location>
</feature>
<dbReference type="PANTHER" id="PTHR48081">
    <property type="entry name" value="AB HYDROLASE SUPERFAMILY PROTEIN C4A8.06C"/>
    <property type="match status" value="1"/>
</dbReference>
<feature type="domain" description="Dienelactone hydrolase" evidence="4">
    <location>
        <begin position="201"/>
        <end position="257"/>
    </location>
</feature>
<dbReference type="GO" id="GO:0004806">
    <property type="term" value="F:triacylglycerol lipase activity"/>
    <property type="evidence" value="ECO:0007669"/>
    <property type="project" value="TreeGrafter"/>
</dbReference>
<dbReference type="PANTHER" id="PTHR48081:SF30">
    <property type="entry name" value="ACETYL-HYDROLASE LIPR-RELATED"/>
    <property type="match status" value="1"/>
</dbReference>
<keyword evidence="2" id="KW-0378">Hydrolase</keyword>
<comment type="similarity">
    <text evidence="1">Belongs to the 'GDXG' lipolytic enzyme family.</text>
</comment>
<dbReference type="Pfam" id="PF20434">
    <property type="entry name" value="BD-FAE"/>
    <property type="match status" value="1"/>
</dbReference>
<dbReference type="InterPro" id="IPR049492">
    <property type="entry name" value="BD-FAE-like_dom"/>
</dbReference>
<evidence type="ECO:0000313" key="6">
    <source>
        <dbReference type="EMBL" id="TWI01085.1"/>
    </source>
</evidence>
<feature type="signal peptide" evidence="3">
    <location>
        <begin position="1"/>
        <end position="21"/>
    </location>
</feature>
<evidence type="ECO:0000256" key="1">
    <source>
        <dbReference type="ARBA" id="ARBA00010515"/>
    </source>
</evidence>
<dbReference type="InterPro" id="IPR002925">
    <property type="entry name" value="Dienelactn_hydro"/>
</dbReference>
<evidence type="ECO:0000259" key="4">
    <source>
        <dbReference type="Pfam" id="PF01738"/>
    </source>
</evidence>
<evidence type="ECO:0000313" key="7">
    <source>
        <dbReference type="Proteomes" id="UP000315167"/>
    </source>
</evidence>
<dbReference type="AlphaFoldDB" id="A0A562L0C3"/>
<evidence type="ECO:0000256" key="2">
    <source>
        <dbReference type="ARBA" id="ARBA00022801"/>
    </source>
</evidence>
<evidence type="ECO:0000256" key="3">
    <source>
        <dbReference type="SAM" id="SignalP"/>
    </source>
</evidence>
<dbReference type="EMBL" id="VLKN01000006">
    <property type="protein sequence ID" value="TWI01085.1"/>
    <property type="molecule type" value="Genomic_DNA"/>
</dbReference>
<dbReference type="InterPro" id="IPR050300">
    <property type="entry name" value="GDXG_lipolytic_enzyme"/>
</dbReference>
<dbReference type="Proteomes" id="UP000315167">
    <property type="component" value="Unassembled WGS sequence"/>
</dbReference>
<gene>
    <name evidence="6" type="ORF">IP90_02707</name>
</gene>
<accession>A0A562L0C3</accession>
<reference evidence="6 7" key="1">
    <citation type="journal article" date="2015" name="Stand. Genomic Sci.">
        <title>Genomic Encyclopedia of Bacterial and Archaeal Type Strains, Phase III: the genomes of soil and plant-associated and newly described type strains.</title>
        <authorList>
            <person name="Whitman W.B."/>
            <person name="Woyke T."/>
            <person name="Klenk H.P."/>
            <person name="Zhou Y."/>
            <person name="Lilburn T.G."/>
            <person name="Beck B.J."/>
            <person name="De Vos P."/>
            <person name="Vandamme P."/>
            <person name="Eisen J.A."/>
            <person name="Garrity G."/>
            <person name="Hugenholtz P."/>
            <person name="Kyrpides N.C."/>
        </authorList>
    </citation>
    <scope>NUCLEOTIDE SEQUENCE [LARGE SCALE GENOMIC DNA]</scope>
    <source>
        <strain evidence="6 7">CGMCC 1.10821</strain>
    </source>
</reference>
<dbReference type="SUPFAM" id="SSF53474">
    <property type="entry name" value="alpha/beta-Hydrolases"/>
    <property type="match status" value="1"/>
</dbReference>
<evidence type="ECO:0000259" key="5">
    <source>
        <dbReference type="Pfam" id="PF20434"/>
    </source>
</evidence>
<proteinExistence type="inferred from homology"/>
<feature type="chain" id="PRO_5021889529" evidence="3">
    <location>
        <begin position="22"/>
        <end position="287"/>
    </location>
</feature>
<comment type="caution">
    <text evidence="6">The sequence shown here is derived from an EMBL/GenBank/DDBJ whole genome shotgun (WGS) entry which is preliminary data.</text>
</comment>
<organism evidence="6 7">
    <name type="scientific">Luteimonas cucumeris</name>
    <dbReference type="NCBI Taxonomy" id="985012"/>
    <lineage>
        <taxon>Bacteria</taxon>
        <taxon>Pseudomonadati</taxon>
        <taxon>Pseudomonadota</taxon>
        <taxon>Gammaproteobacteria</taxon>
        <taxon>Lysobacterales</taxon>
        <taxon>Lysobacteraceae</taxon>
        <taxon>Luteimonas</taxon>
    </lineage>
</organism>
<dbReference type="RefSeq" id="WP_158635353.1">
    <property type="nucleotide sequence ID" value="NZ_VLKN01000006.1"/>
</dbReference>
<keyword evidence="7" id="KW-1185">Reference proteome</keyword>
<dbReference type="Pfam" id="PF01738">
    <property type="entry name" value="DLH"/>
    <property type="match status" value="1"/>
</dbReference>
<dbReference type="InterPro" id="IPR029058">
    <property type="entry name" value="AB_hydrolase_fold"/>
</dbReference>
<dbReference type="Gene3D" id="3.40.50.1820">
    <property type="entry name" value="alpha/beta hydrolase"/>
    <property type="match status" value="1"/>
</dbReference>
<dbReference type="OrthoDB" id="9775851at2"/>
<name>A0A562L0C3_9GAMM</name>